<name>A0A0S7WJ73_UNCT6</name>
<dbReference type="PANTHER" id="PTHR42883:SF2">
    <property type="entry name" value="THYMIDYLYLTRANSFERASE"/>
    <property type="match status" value="1"/>
</dbReference>
<dbReference type="PATRIC" id="fig|1703771.3.peg.1353"/>
<proteinExistence type="predicted"/>
<dbReference type="Gene3D" id="3.90.550.10">
    <property type="entry name" value="Spore Coat Polysaccharide Biosynthesis Protein SpsA, Chain A"/>
    <property type="match status" value="1"/>
</dbReference>
<reference evidence="2 3" key="1">
    <citation type="journal article" date="2015" name="Microbiome">
        <title>Genomic resolution of linkages in carbon, nitrogen, and sulfur cycling among widespread estuary sediment bacteria.</title>
        <authorList>
            <person name="Baker B.J."/>
            <person name="Lazar C.S."/>
            <person name="Teske A.P."/>
            <person name="Dick G.J."/>
        </authorList>
    </citation>
    <scope>NUCLEOTIDE SEQUENCE [LARGE SCALE GENOMIC DNA]</scope>
    <source>
        <strain evidence="2">DG_26</strain>
    </source>
</reference>
<gene>
    <name evidence="2" type="ORF">AMJ40_04325</name>
</gene>
<protein>
    <recommendedName>
        <fullName evidence="1">Nucleotidyl transferase domain-containing protein</fullName>
    </recommendedName>
</protein>
<organism evidence="2 3">
    <name type="scientific">candidate division TA06 bacterium DG_26</name>
    <dbReference type="NCBI Taxonomy" id="1703771"/>
    <lineage>
        <taxon>Bacteria</taxon>
        <taxon>Bacteria division TA06</taxon>
    </lineage>
</organism>
<dbReference type="AlphaFoldDB" id="A0A0S7WJ73"/>
<evidence type="ECO:0000313" key="3">
    <source>
        <dbReference type="Proteomes" id="UP000051124"/>
    </source>
</evidence>
<feature type="domain" description="Nucleotidyl transferase" evidence="1">
    <location>
        <begin position="4"/>
        <end position="231"/>
    </location>
</feature>
<dbReference type="CDD" id="cd04181">
    <property type="entry name" value="NTP_transferase"/>
    <property type="match status" value="1"/>
</dbReference>
<dbReference type="Gene3D" id="2.160.10.10">
    <property type="entry name" value="Hexapeptide repeat proteins"/>
    <property type="match status" value="1"/>
</dbReference>
<sequence>MNVIIPAAGIGTRLRPLTHTIPKSLIYVAGKPILGHIIDTIPPHLGEFLIVIGYMADRVREYVDRHYDLPKRYIFQQERLGLGHAVWLALQEAHDDQVLILLGDTVTEVDLPKVLSLPTSAIGVREVEDPRRFGVVEVKNGMVERIVEKPSEPRSNLIIAGIYFIKNAELLRQCLDEIVHKDITTSGEYQLTDALQRMVELGEPMRVFDVPVWLDCGKPETVLATNRHLLKKHHSGRHLGTSITIPPVYIDESAKVTTSIVGPYVSVAAHAEIRRAIVRDSIVGANARVSDTLLYKSLIGAGASVKGTFRRMITGDSSEILSK</sequence>
<dbReference type="InterPro" id="IPR029044">
    <property type="entry name" value="Nucleotide-diphossugar_trans"/>
</dbReference>
<dbReference type="Pfam" id="PF00483">
    <property type="entry name" value="NTP_transferase"/>
    <property type="match status" value="1"/>
</dbReference>
<dbReference type="EMBL" id="LIZT01000035">
    <property type="protein sequence ID" value="KPJ49945.1"/>
    <property type="molecule type" value="Genomic_DNA"/>
</dbReference>
<accession>A0A0S7WJ73</accession>
<dbReference type="InterPro" id="IPR005835">
    <property type="entry name" value="NTP_transferase_dom"/>
</dbReference>
<dbReference type="PANTHER" id="PTHR42883">
    <property type="entry name" value="GLUCOSE-1-PHOSPHATE THYMIDYLTRANSFERASE"/>
    <property type="match status" value="1"/>
</dbReference>
<comment type="caution">
    <text evidence="2">The sequence shown here is derived from an EMBL/GenBank/DDBJ whole genome shotgun (WGS) entry which is preliminary data.</text>
</comment>
<dbReference type="SUPFAM" id="SSF53448">
    <property type="entry name" value="Nucleotide-diphospho-sugar transferases"/>
    <property type="match status" value="1"/>
</dbReference>
<evidence type="ECO:0000259" key="1">
    <source>
        <dbReference type="Pfam" id="PF00483"/>
    </source>
</evidence>
<evidence type="ECO:0000313" key="2">
    <source>
        <dbReference type="EMBL" id="KPJ49945.1"/>
    </source>
</evidence>
<dbReference type="Proteomes" id="UP000051124">
    <property type="component" value="Unassembled WGS sequence"/>
</dbReference>